<evidence type="ECO:0000313" key="8">
    <source>
        <dbReference type="EMBL" id="MDX5892510.1"/>
    </source>
</evidence>
<feature type="transmembrane region" description="Helical" evidence="6">
    <location>
        <begin position="351"/>
        <end position="373"/>
    </location>
</feature>
<feature type="transmembrane region" description="Helical" evidence="6">
    <location>
        <begin position="475"/>
        <end position="497"/>
    </location>
</feature>
<dbReference type="EMBL" id="CP007514">
    <property type="protein sequence ID" value="AHY47872.1"/>
    <property type="molecule type" value="Genomic_DNA"/>
</dbReference>
<dbReference type="OrthoDB" id="9156049at2"/>
<reference evidence="7 9" key="1">
    <citation type="submission" date="2014-03" db="EMBL/GenBank/DDBJ databases">
        <title>Complete genome sequence of the Radio-Resistant Rubrobacter radiotolerans RSPS-4.</title>
        <authorList>
            <person name="Egas C.C."/>
            <person name="Barroso C.C."/>
            <person name="Froufe H.J.C."/>
            <person name="Pacheco J.J."/>
            <person name="Albuquerque L.L."/>
            <person name="da Costa M.M.S."/>
        </authorList>
    </citation>
    <scope>NUCLEOTIDE SEQUENCE [LARGE SCALE GENOMIC DNA]</scope>
    <source>
        <strain evidence="7 9">RSPS-4</strain>
    </source>
</reference>
<protein>
    <submittedName>
        <fullName evidence="7">Di-and tricarboxylate transporter</fullName>
    </submittedName>
    <submittedName>
        <fullName evidence="8">SLC13 family permease</fullName>
    </submittedName>
</protein>
<evidence type="ECO:0000256" key="1">
    <source>
        <dbReference type="ARBA" id="ARBA00004141"/>
    </source>
</evidence>
<feature type="transmembrane region" description="Helical" evidence="6">
    <location>
        <begin position="424"/>
        <end position="446"/>
    </location>
</feature>
<feature type="compositionally biased region" description="Basic and acidic residues" evidence="5">
    <location>
        <begin position="1"/>
        <end position="18"/>
    </location>
</feature>
<dbReference type="GO" id="GO:0022857">
    <property type="term" value="F:transmembrane transporter activity"/>
    <property type="evidence" value="ECO:0007669"/>
    <property type="project" value="InterPro"/>
</dbReference>
<feature type="transmembrane region" description="Helical" evidence="6">
    <location>
        <begin position="115"/>
        <end position="136"/>
    </location>
</feature>
<evidence type="ECO:0000313" key="7">
    <source>
        <dbReference type="EMBL" id="AHY47872.1"/>
    </source>
</evidence>
<dbReference type="KEGG" id="rrd:RradSPS_2589"/>
<accession>A0A023X5W5</accession>
<feature type="region of interest" description="Disordered" evidence="5">
    <location>
        <begin position="1"/>
        <end position="38"/>
    </location>
</feature>
<comment type="subcellular location">
    <subcellularLocation>
        <location evidence="1">Membrane</location>
        <topology evidence="1">Multi-pass membrane protein</topology>
    </subcellularLocation>
</comment>
<proteinExistence type="predicted"/>
<evidence type="ECO:0000256" key="3">
    <source>
        <dbReference type="ARBA" id="ARBA00022989"/>
    </source>
</evidence>
<gene>
    <name evidence="7" type="ORF">RradSPS_2589</name>
    <name evidence="8" type="ORF">SIL72_00575</name>
</gene>
<feature type="transmembrane region" description="Helical" evidence="6">
    <location>
        <begin position="201"/>
        <end position="226"/>
    </location>
</feature>
<evidence type="ECO:0000256" key="2">
    <source>
        <dbReference type="ARBA" id="ARBA00022692"/>
    </source>
</evidence>
<evidence type="ECO:0000256" key="5">
    <source>
        <dbReference type="SAM" id="MobiDB-lite"/>
    </source>
</evidence>
<feature type="transmembrane region" description="Helical" evidence="6">
    <location>
        <begin position="156"/>
        <end position="180"/>
    </location>
</feature>
<evidence type="ECO:0000313" key="9">
    <source>
        <dbReference type="Proteomes" id="UP000025229"/>
    </source>
</evidence>
<name>A0A023X5W5_RUBRA</name>
<dbReference type="EMBL" id="JAWXXX010000001">
    <property type="protein sequence ID" value="MDX5892510.1"/>
    <property type="molecule type" value="Genomic_DNA"/>
</dbReference>
<evidence type="ECO:0000256" key="6">
    <source>
        <dbReference type="SAM" id="Phobius"/>
    </source>
</evidence>
<dbReference type="eggNOG" id="COG0471">
    <property type="taxonomic scope" value="Bacteria"/>
</dbReference>
<dbReference type="GO" id="GO:0005886">
    <property type="term" value="C:plasma membrane"/>
    <property type="evidence" value="ECO:0007669"/>
    <property type="project" value="TreeGrafter"/>
</dbReference>
<dbReference type="InterPro" id="IPR001898">
    <property type="entry name" value="SLC13A/DASS"/>
</dbReference>
<dbReference type="STRING" id="42256.RradSPS_2589"/>
<feature type="transmembrane region" description="Helical" evidence="6">
    <location>
        <begin position="299"/>
        <end position="315"/>
    </location>
</feature>
<feature type="transmembrane region" description="Helical" evidence="6">
    <location>
        <begin position="246"/>
        <end position="267"/>
    </location>
</feature>
<feature type="transmembrane region" description="Helical" evidence="6">
    <location>
        <begin position="72"/>
        <end position="103"/>
    </location>
</feature>
<dbReference type="Proteomes" id="UP000025229">
    <property type="component" value="Chromosome"/>
</dbReference>
<organism evidence="7 9">
    <name type="scientific">Rubrobacter radiotolerans</name>
    <name type="common">Arthrobacter radiotolerans</name>
    <dbReference type="NCBI Taxonomy" id="42256"/>
    <lineage>
        <taxon>Bacteria</taxon>
        <taxon>Bacillati</taxon>
        <taxon>Actinomycetota</taxon>
        <taxon>Rubrobacteria</taxon>
        <taxon>Rubrobacterales</taxon>
        <taxon>Rubrobacteraceae</taxon>
        <taxon>Rubrobacter</taxon>
    </lineage>
</organism>
<keyword evidence="2 6" id="KW-0812">Transmembrane</keyword>
<dbReference type="Pfam" id="PF00939">
    <property type="entry name" value="Na_sulph_symp"/>
    <property type="match status" value="1"/>
</dbReference>
<keyword evidence="3 6" id="KW-1133">Transmembrane helix</keyword>
<feature type="transmembrane region" description="Helical" evidence="6">
    <location>
        <begin position="393"/>
        <end position="412"/>
    </location>
</feature>
<feature type="compositionally biased region" description="Basic and acidic residues" evidence="5">
    <location>
        <begin position="27"/>
        <end position="38"/>
    </location>
</feature>
<dbReference type="PANTHER" id="PTHR10283">
    <property type="entry name" value="SOLUTE CARRIER FAMILY 13 MEMBER"/>
    <property type="match status" value="1"/>
</dbReference>
<dbReference type="Proteomes" id="UP001281130">
    <property type="component" value="Unassembled WGS sequence"/>
</dbReference>
<dbReference type="RefSeq" id="WP_084263997.1">
    <property type="nucleotide sequence ID" value="NZ_CP007514.1"/>
</dbReference>
<evidence type="ECO:0000256" key="4">
    <source>
        <dbReference type="ARBA" id="ARBA00023136"/>
    </source>
</evidence>
<reference evidence="8" key="2">
    <citation type="submission" date="2023-11" db="EMBL/GenBank/DDBJ databases">
        <title>MicrobeMod: A computational toolkit for identifying prokaryotic methylation and restriction-modification with nanopore sequencing.</title>
        <authorList>
            <person name="Crits-Christoph A."/>
            <person name="Kang S.C."/>
            <person name="Lee H."/>
            <person name="Ostrov N."/>
        </authorList>
    </citation>
    <scope>NUCLEOTIDE SEQUENCE</scope>
    <source>
        <strain evidence="8">ATCC 51242</strain>
    </source>
</reference>
<feature type="transmembrane region" description="Helical" evidence="6">
    <location>
        <begin position="321"/>
        <end position="339"/>
    </location>
</feature>
<keyword evidence="9" id="KW-1185">Reference proteome</keyword>
<dbReference type="AlphaFoldDB" id="A0A023X5W5"/>
<feature type="transmembrane region" description="Helical" evidence="6">
    <location>
        <begin position="44"/>
        <end position="60"/>
    </location>
</feature>
<keyword evidence="4 6" id="KW-0472">Membrane</keyword>
<dbReference type="PATRIC" id="fig|42256.3.peg.2640"/>
<sequence length="505" mass="55204">MQITGEKRRLWEQVDERRRERRHRRHAPEPEAPERKESRRLSRFALPVGLAAVAGTAVLLPEELSFEGRVALFGFALATILWSTTKLNSAYVALLVVLLVVLGGGAEQEALFDSLASDVIWLMIGAFVLGGAMRITGLAGRLTGLVVGRAKTVRGVFFMVTTVLLPLSFFIPSTSGRAAVMMPVFRSLSDAAQDRKITRALALLIPTVILVATISTLIGAGSHLIAIDLLDEISDRTISFAQWALWGLPFGVVAAYLSCWIVTRLFLDGERLSRPMERRSGGRRSDPEKGSNLSRNERFTLFVLLAMVGLWLTEALHGIEIATVTIAGALVLTLPQVGVMKWKDGLKSVSWNLILFVGAALALGNALIESGAAEWIIENLFAATGIDQIESTFLVLLVIGFISLTSHIYMTSHAARAVALVPPLLYLAASLDLNPVAVLFISTVGMDYCQTFPVSSKALLMFQETDIETFQPTDLLRLSAVLLIVHIVLIVAFYFGYWQWTGLSL</sequence>
<dbReference type="HOGENOM" id="CLU_005170_10_0_11"/>